<dbReference type="NCBIfam" id="TIGR03980">
    <property type="entry name" value="prismane_assoc"/>
    <property type="match status" value="1"/>
</dbReference>
<dbReference type="EMBL" id="LBSM01000017">
    <property type="protein sequence ID" value="KKQ17634.1"/>
    <property type="molecule type" value="Genomic_DNA"/>
</dbReference>
<dbReference type="SUPFAM" id="SSF140683">
    <property type="entry name" value="SP0561-like"/>
    <property type="match status" value="1"/>
</dbReference>
<dbReference type="Gene3D" id="1.10.3910.10">
    <property type="entry name" value="SP0561-like"/>
    <property type="match status" value="1"/>
</dbReference>
<feature type="domain" description="DUF1858" evidence="1">
    <location>
        <begin position="12"/>
        <end position="53"/>
    </location>
</feature>
<proteinExistence type="predicted"/>
<dbReference type="Pfam" id="PF08984">
    <property type="entry name" value="DUF1858"/>
    <property type="match status" value="1"/>
</dbReference>
<evidence type="ECO:0000313" key="2">
    <source>
        <dbReference type="EMBL" id="KKQ17634.1"/>
    </source>
</evidence>
<dbReference type="InterPro" id="IPR023883">
    <property type="entry name" value="CHP03980_redox-disulphide"/>
</dbReference>
<evidence type="ECO:0000313" key="3">
    <source>
        <dbReference type="Proteomes" id="UP000034508"/>
    </source>
</evidence>
<dbReference type="Proteomes" id="UP000034508">
    <property type="component" value="Unassembled WGS sequence"/>
</dbReference>
<organism evidence="2 3">
    <name type="scientific">Berkelbacteria bacterium GW2011_GWA1_36_9</name>
    <dbReference type="NCBI Taxonomy" id="1618331"/>
    <lineage>
        <taxon>Bacteria</taxon>
        <taxon>Candidatus Berkelbacteria</taxon>
    </lineage>
</organism>
<dbReference type="PATRIC" id="fig|1618331.3.peg.809"/>
<accession>A0A0G0I0A4</accession>
<evidence type="ECO:0000259" key="1">
    <source>
        <dbReference type="Pfam" id="PF08984"/>
    </source>
</evidence>
<dbReference type="InterPro" id="IPR038062">
    <property type="entry name" value="ScdA-like_N_sf"/>
</dbReference>
<gene>
    <name evidence="2" type="ORF">US31_C0017G0028</name>
</gene>
<protein>
    <submittedName>
        <fullName evidence="2">Disulfide oxidoreductase</fullName>
    </submittedName>
</protein>
<reference evidence="2 3" key="1">
    <citation type="journal article" date="2015" name="Nature">
        <title>rRNA introns, odd ribosomes, and small enigmatic genomes across a large radiation of phyla.</title>
        <authorList>
            <person name="Brown C.T."/>
            <person name="Hug L.A."/>
            <person name="Thomas B.C."/>
            <person name="Sharon I."/>
            <person name="Castelle C.J."/>
            <person name="Singh A."/>
            <person name="Wilkins M.J."/>
            <person name="Williams K.H."/>
            <person name="Banfield J.F."/>
        </authorList>
    </citation>
    <scope>NUCLEOTIDE SEQUENCE [LARGE SCALE GENOMIC DNA]</scope>
</reference>
<comment type="caution">
    <text evidence="2">The sequence shown here is derived from an EMBL/GenBank/DDBJ whole genome shotgun (WGS) entry which is preliminary data.</text>
</comment>
<sequence>MKVTRESSIEEIAQDPKKAEILIDSGLHCLGCMASHFENIEQGLKGHGHSDEEIDKIIDELNSTN</sequence>
<dbReference type="InterPro" id="IPR015077">
    <property type="entry name" value="DUF1858"/>
</dbReference>
<name>A0A0G0I0A4_9BACT</name>
<dbReference type="AlphaFoldDB" id="A0A0G0I0A4"/>